<accession>A0AAE1A857</accession>
<reference evidence="1" key="1">
    <citation type="journal article" date="2023" name="G3 (Bethesda)">
        <title>A reference genome for the long-term kleptoplast-retaining sea slug Elysia crispata morphotype clarki.</title>
        <authorList>
            <person name="Eastman K.E."/>
            <person name="Pendleton A.L."/>
            <person name="Shaikh M.A."/>
            <person name="Suttiyut T."/>
            <person name="Ogas R."/>
            <person name="Tomko P."/>
            <person name="Gavelis G."/>
            <person name="Widhalm J.R."/>
            <person name="Wisecaver J.H."/>
        </authorList>
    </citation>
    <scope>NUCLEOTIDE SEQUENCE</scope>
    <source>
        <strain evidence="1">ECLA1</strain>
    </source>
</reference>
<evidence type="ECO:0000313" key="1">
    <source>
        <dbReference type="EMBL" id="KAK3783109.1"/>
    </source>
</evidence>
<organism evidence="1 2">
    <name type="scientific">Elysia crispata</name>
    <name type="common">lettuce slug</name>
    <dbReference type="NCBI Taxonomy" id="231223"/>
    <lineage>
        <taxon>Eukaryota</taxon>
        <taxon>Metazoa</taxon>
        <taxon>Spiralia</taxon>
        <taxon>Lophotrochozoa</taxon>
        <taxon>Mollusca</taxon>
        <taxon>Gastropoda</taxon>
        <taxon>Heterobranchia</taxon>
        <taxon>Euthyneura</taxon>
        <taxon>Panpulmonata</taxon>
        <taxon>Sacoglossa</taxon>
        <taxon>Placobranchoidea</taxon>
        <taxon>Plakobranchidae</taxon>
        <taxon>Elysia</taxon>
    </lineage>
</organism>
<gene>
    <name evidence="1" type="ORF">RRG08_040849</name>
</gene>
<dbReference type="EMBL" id="JAWDGP010002448">
    <property type="protein sequence ID" value="KAK3783109.1"/>
    <property type="molecule type" value="Genomic_DNA"/>
</dbReference>
<comment type="caution">
    <text evidence="1">The sequence shown here is derived from an EMBL/GenBank/DDBJ whole genome shotgun (WGS) entry which is preliminary data.</text>
</comment>
<proteinExistence type="predicted"/>
<name>A0AAE1A857_9GAST</name>
<protein>
    <submittedName>
        <fullName evidence="1">Uncharacterized protein</fullName>
    </submittedName>
</protein>
<dbReference type="Proteomes" id="UP001283361">
    <property type="component" value="Unassembled WGS sequence"/>
</dbReference>
<sequence length="112" mass="12406">MWILINTPMMCSRDVGGADVDVDSNQYPNDVFKRCPCSPVSGTVGLILRVGWGQHVDSYPKTHAHMLVTLRTAEPRGNFSAALGLELNYRPPAVKSHSLVHRDVMCTRNSKL</sequence>
<dbReference type="AlphaFoldDB" id="A0AAE1A857"/>
<keyword evidence="2" id="KW-1185">Reference proteome</keyword>
<evidence type="ECO:0000313" key="2">
    <source>
        <dbReference type="Proteomes" id="UP001283361"/>
    </source>
</evidence>